<evidence type="ECO:0000256" key="6">
    <source>
        <dbReference type="RuleBase" id="RU003479"/>
    </source>
</evidence>
<evidence type="ECO:0000256" key="1">
    <source>
        <dbReference type="ARBA" id="ARBA00006975"/>
    </source>
</evidence>
<dbReference type="Proteomes" id="UP000242188">
    <property type="component" value="Unassembled WGS sequence"/>
</dbReference>
<evidence type="ECO:0000313" key="8">
    <source>
        <dbReference type="Proteomes" id="UP000242188"/>
    </source>
</evidence>
<dbReference type="GO" id="GO:0051087">
    <property type="term" value="F:protein-folding chaperone binding"/>
    <property type="evidence" value="ECO:0007669"/>
    <property type="project" value="TreeGrafter"/>
</dbReference>
<dbReference type="SUPFAM" id="SSF50129">
    <property type="entry name" value="GroES-like"/>
    <property type="match status" value="1"/>
</dbReference>
<protein>
    <recommendedName>
        <fullName evidence="2">10 kDa heat shock protein, mitochondrial</fullName>
    </recommendedName>
    <alternativeName>
        <fullName evidence="4">10 kDa chaperonin</fullName>
    </alternativeName>
    <alternativeName>
        <fullName evidence="5">Chaperonin 10</fullName>
    </alternativeName>
</protein>
<dbReference type="CDD" id="cd00320">
    <property type="entry name" value="cpn10"/>
    <property type="match status" value="1"/>
</dbReference>
<dbReference type="SMART" id="SM00883">
    <property type="entry name" value="Cpn10"/>
    <property type="match status" value="1"/>
</dbReference>
<keyword evidence="7" id="KW-0346">Stress response</keyword>
<dbReference type="EMBL" id="NEDP02005456">
    <property type="protein sequence ID" value="OWF40690.1"/>
    <property type="molecule type" value="Genomic_DNA"/>
</dbReference>
<organism evidence="7 8">
    <name type="scientific">Mizuhopecten yessoensis</name>
    <name type="common">Japanese scallop</name>
    <name type="synonym">Patinopecten yessoensis</name>
    <dbReference type="NCBI Taxonomy" id="6573"/>
    <lineage>
        <taxon>Eukaryota</taxon>
        <taxon>Metazoa</taxon>
        <taxon>Spiralia</taxon>
        <taxon>Lophotrochozoa</taxon>
        <taxon>Mollusca</taxon>
        <taxon>Bivalvia</taxon>
        <taxon>Autobranchia</taxon>
        <taxon>Pteriomorphia</taxon>
        <taxon>Pectinida</taxon>
        <taxon>Pectinoidea</taxon>
        <taxon>Pectinidae</taxon>
        <taxon>Mizuhopecten</taxon>
    </lineage>
</organism>
<comment type="similarity">
    <text evidence="1 6">Belongs to the GroES chaperonin family.</text>
</comment>
<gene>
    <name evidence="7" type="ORF">KP79_PYT19215</name>
</gene>
<proteinExistence type="inferred from homology"/>
<dbReference type="Gene3D" id="2.30.33.40">
    <property type="entry name" value="GroES chaperonin"/>
    <property type="match status" value="1"/>
</dbReference>
<evidence type="ECO:0000256" key="4">
    <source>
        <dbReference type="ARBA" id="ARBA00029976"/>
    </source>
</evidence>
<dbReference type="FunFam" id="2.30.33.40:FF:000002">
    <property type="entry name" value="10 kDa chaperonin, mitochondrial"/>
    <property type="match status" value="1"/>
</dbReference>
<sequence>MAAAFKKFLPMFDRVLVERFAAELKTKGGIMIPDKSAGKVLEATVVAVGPGNRDKSGNVVPTSVKSGDRVLLPEYGGTKVVLEDKVTQPTTPIHKSNLYTQIKWQ</sequence>
<dbReference type="GO" id="GO:0005759">
    <property type="term" value="C:mitochondrial matrix"/>
    <property type="evidence" value="ECO:0007669"/>
    <property type="project" value="TreeGrafter"/>
</dbReference>
<dbReference type="InterPro" id="IPR011032">
    <property type="entry name" value="GroES-like_sf"/>
</dbReference>
<evidence type="ECO:0000256" key="2">
    <source>
        <dbReference type="ARBA" id="ARBA00018842"/>
    </source>
</evidence>
<dbReference type="PANTHER" id="PTHR10772:SF0">
    <property type="entry name" value="10 KDA HEAT SHOCK PROTEIN, MITOCHONDRIAL"/>
    <property type="match status" value="1"/>
</dbReference>
<dbReference type="PRINTS" id="PR00297">
    <property type="entry name" value="CHAPERONIN10"/>
</dbReference>
<dbReference type="Pfam" id="PF00166">
    <property type="entry name" value="Cpn10"/>
    <property type="match status" value="1"/>
</dbReference>
<name>A0A210PW28_MIZYE</name>
<evidence type="ECO:0000256" key="3">
    <source>
        <dbReference type="ARBA" id="ARBA00023186"/>
    </source>
</evidence>
<reference evidence="7 8" key="1">
    <citation type="journal article" date="2017" name="Nat. Ecol. Evol.">
        <title>Scallop genome provides insights into evolution of bilaterian karyotype and development.</title>
        <authorList>
            <person name="Wang S."/>
            <person name="Zhang J."/>
            <person name="Jiao W."/>
            <person name="Li J."/>
            <person name="Xun X."/>
            <person name="Sun Y."/>
            <person name="Guo X."/>
            <person name="Huan P."/>
            <person name="Dong B."/>
            <person name="Zhang L."/>
            <person name="Hu X."/>
            <person name="Sun X."/>
            <person name="Wang J."/>
            <person name="Zhao C."/>
            <person name="Wang Y."/>
            <person name="Wang D."/>
            <person name="Huang X."/>
            <person name="Wang R."/>
            <person name="Lv J."/>
            <person name="Li Y."/>
            <person name="Zhang Z."/>
            <person name="Liu B."/>
            <person name="Lu W."/>
            <person name="Hui Y."/>
            <person name="Liang J."/>
            <person name="Zhou Z."/>
            <person name="Hou R."/>
            <person name="Li X."/>
            <person name="Liu Y."/>
            <person name="Li H."/>
            <person name="Ning X."/>
            <person name="Lin Y."/>
            <person name="Zhao L."/>
            <person name="Xing Q."/>
            <person name="Dou J."/>
            <person name="Li Y."/>
            <person name="Mao J."/>
            <person name="Guo H."/>
            <person name="Dou H."/>
            <person name="Li T."/>
            <person name="Mu C."/>
            <person name="Jiang W."/>
            <person name="Fu Q."/>
            <person name="Fu X."/>
            <person name="Miao Y."/>
            <person name="Liu J."/>
            <person name="Yu Q."/>
            <person name="Li R."/>
            <person name="Liao H."/>
            <person name="Li X."/>
            <person name="Kong Y."/>
            <person name="Jiang Z."/>
            <person name="Chourrout D."/>
            <person name="Li R."/>
            <person name="Bao Z."/>
        </authorList>
    </citation>
    <scope>NUCLEOTIDE SEQUENCE [LARGE SCALE GENOMIC DNA]</scope>
    <source>
        <strain evidence="7 8">PY_sf001</strain>
    </source>
</reference>
<dbReference type="GO" id="GO:0051082">
    <property type="term" value="F:unfolded protein binding"/>
    <property type="evidence" value="ECO:0007669"/>
    <property type="project" value="TreeGrafter"/>
</dbReference>
<dbReference type="InterPro" id="IPR020818">
    <property type="entry name" value="Chaperonin_GroES"/>
</dbReference>
<dbReference type="AlphaFoldDB" id="A0A210PW28"/>
<dbReference type="OrthoDB" id="184876at2759"/>
<dbReference type="STRING" id="6573.A0A210PW28"/>
<dbReference type="GO" id="GO:0046872">
    <property type="term" value="F:metal ion binding"/>
    <property type="evidence" value="ECO:0007669"/>
    <property type="project" value="TreeGrafter"/>
</dbReference>
<dbReference type="GO" id="GO:0044183">
    <property type="term" value="F:protein folding chaperone"/>
    <property type="evidence" value="ECO:0007669"/>
    <property type="project" value="InterPro"/>
</dbReference>
<dbReference type="PANTHER" id="PTHR10772">
    <property type="entry name" value="10 KDA HEAT SHOCK PROTEIN"/>
    <property type="match status" value="1"/>
</dbReference>
<keyword evidence="8" id="KW-1185">Reference proteome</keyword>
<dbReference type="GO" id="GO:0005524">
    <property type="term" value="F:ATP binding"/>
    <property type="evidence" value="ECO:0007669"/>
    <property type="project" value="InterPro"/>
</dbReference>
<evidence type="ECO:0000256" key="5">
    <source>
        <dbReference type="ARBA" id="ARBA00031971"/>
    </source>
</evidence>
<accession>A0A210PW28</accession>
<evidence type="ECO:0000313" key="7">
    <source>
        <dbReference type="EMBL" id="OWF40690.1"/>
    </source>
</evidence>
<comment type="caution">
    <text evidence="7">The sequence shown here is derived from an EMBL/GenBank/DDBJ whole genome shotgun (WGS) entry which is preliminary data.</text>
</comment>
<keyword evidence="3 6" id="KW-0143">Chaperone</keyword>
<dbReference type="InterPro" id="IPR037124">
    <property type="entry name" value="Chaperonin_GroES_sf"/>
</dbReference>